<evidence type="ECO:0000313" key="2">
    <source>
        <dbReference type="EMBL" id="AIA33801.1"/>
    </source>
</evidence>
<dbReference type="HOGENOM" id="CLU_2383021_0_0_14"/>
<dbReference type="InterPro" id="IPR007138">
    <property type="entry name" value="ABM_dom"/>
</dbReference>
<feature type="domain" description="ABM" evidence="1">
    <location>
        <begin position="4"/>
        <end position="73"/>
    </location>
</feature>
<gene>
    <name evidence="2" type="ORF">K668_01065</name>
</gene>
<sequence>MIHIIYREMVIRQESKERFAYLIRNWNDFVKKQELNLSFDLCWKNENTLVVIERWSTAVAYNNFLKLEETKSINKELEKFIDYNAKVERLNVNV</sequence>
<dbReference type="SUPFAM" id="SSF54909">
    <property type="entry name" value="Dimeric alpha+beta barrel"/>
    <property type="match status" value="1"/>
</dbReference>
<dbReference type="EMBL" id="CP005933">
    <property type="protein sequence ID" value="AIA33801.1"/>
    <property type="molecule type" value="Genomic_DNA"/>
</dbReference>
<evidence type="ECO:0000313" key="3">
    <source>
        <dbReference type="Proteomes" id="UP000027182"/>
    </source>
</evidence>
<dbReference type="KEGG" id="mbq:K668_01065"/>
<dbReference type="PATRIC" id="fig|1316930.3.peg.222"/>
<organism evidence="2 3">
    <name type="scientific">Mycoplasmopsis bovis CQ-W70</name>
    <dbReference type="NCBI Taxonomy" id="1316930"/>
    <lineage>
        <taxon>Bacteria</taxon>
        <taxon>Bacillati</taxon>
        <taxon>Mycoplasmatota</taxon>
        <taxon>Mycoplasmoidales</taxon>
        <taxon>Metamycoplasmataceae</taxon>
        <taxon>Mycoplasmopsis</taxon>
    </lineage>
</organism>
<proteinExistence type="predicted"/>
<dbReference type="AlphaFoldDB" id="A0A059Y810"/>
<reference evidence="2 3" key="1">
    <citation type="submission" date="2013-04" db="EMBL/GenBank/DDBJ databases">
        <authorList>
            <person name="Lin L."/>
            <person name="Zeng Z."/>
            <person name="Xie J."/>
            <person name="Luo L."/>
            <person name="Yang Z."/>
            <person name="Liang W."/>
            <person name="Lin H."/>
            <person name="Dong C."/>
            <person name="Sun Y."/>
        </authorList>
    </citation>
    <scope>NUCLEOTIDE SEQUENCE [LARGE SCALE GENOMIC DNA]</scope>
    <source>
        <strain evidence="2 3">CQ-W70</strain>
    </source>
</reference>
<evidence type="ECO:0000259" key="1">
    <source>
        <dbReference type="Pfam" id="PF03992"/>
    </source>
</evidence>
<dbReference type="Proteomes" id="UP000027182">
    <property type="component" value="Chromosome"/>
</dbReference>
<dbReference type="InterPro" id="IPR011008">
    <property type="entry name" value="Dimeric_a/b-barrel"/>
</dbReference>
<protein>
    <recommendedName>
        <fullName evidence="1">ABM domain-containing protein</fullName>
    </recommendedName>
</protein>
<dbReference type="RefSeq" id="WP_013954656.1">
    <property type="nucleotide sequence ID" value="NZ_CP005933.1"/>
</dbReference>
<name>A0A059Y810_MYCBV</name>
<dbReference type="Pfam" id="PF03992">
    <property type="entry name" value="ABM"/>
    <property type="match status" value="1"/>
</dbReference>
<dbReference type="Gene3D" id="3.30.70.100">
    <property type="match status" value="1"/>
</dbReference>
<accession>A0A059Y810</accession>